<comment type="caution">
    <text evidence="1">The sequence shown here is derived from an EMBL/GenBank/DDBJ whole genome shotgun (WGS) entry which is preliminary data.</text>
</comment>
<proteinExistence type="predicted"/>
<evidence type="ECO:0000313" key="1">
    <source>
        <dbReference type="EMBL" id="CDL84832.1"/>
    </source>
</evidence>
<reference evidence="1" key="1">
    <citation type="submission" date="2013-11" db="EMBL/GenBank/DDBJ databases">
        <title>Draft genome sequence and annotation of the entomopathogenic bacteria, Xenorhabdus cabanillasi strain JM26 and Xenorhabdus szentirmai strain DSM 16338.</title>
        <authorList>
            <person name="Gualtieri M."/>
            <person name="Ogier J.C."/>
            <person name="Pages S."/>
            <person name="Givaudan A."/>
            <person name="Gaudriault S."/>
        </authorList>
    </citation>
    <scope>NUCLEOTIDE SEQUENCE [LARGE SCALE GENOMIC DNA]</scope>
    <source>
        <strain evidence="1">DSM 16338</strain>
    </source>
</reference>
<evidence type="ECO:0000313" key="2">
    <source>
        <dbReference type="Proteomes" id="UP000019202"/>
    </source>
</evidence>
<keyword evidence="2" id="KW-1185">Reference proteome</keyword>
<accession>W1J242</accession>
<dbReference type="EMBL" id="CBXF010000115">
    <property type="protein sequence ID" value="CDL84832.1"/>
    <property type="molecule type" value="Genomic_DNA"/>
</dbReference>
<sequence length="53" mass="6776">MNRHDYLWWVVRRIQRLIIINEWITFYYQMQITSMSNWAEHSLTLFIPVNYRK</sequence>
<dbReference type="Proteomes" id="UP000019202">
    <property type="component" value="Unassembled WGS sequence"/>
</dbReference>
<dbReference type="AlphaFoldDB" id="W1J242"/>
<name>W1J242_9GAMM</name>
<gene>
    <name evidence="1" type="ORF">XSR1_540004</name>
</gene>
<protein>
    <submittedName>
        <fullName evidence="1">Uncharacterized protein</fullName>
    </submittedName>
</protein>
<organism evidence="1 2">
    <name type="scientific">Xenorhabdus szentirmaii DSM 16338</name>
    <dbReference type="NCBI Taxonomy" id="1427518"/>
    <lineage>
        <taxon>Bacteria</taxon>
        <taxon>Pseudomonadati</taxon>
        <taxon>Pseudomonadota</taxon>
        <taxon>Gammaproteobacteria</taxon>
        <taxon>Enterobacterales</taxon>
        <taxon>Morganellaceae</taxon>
        <taxon>Xenorhabdus</taxon>
    </lineage>
</organism>